<dbReference type="RefSeq" id="WP_324267613.1">
    <property type="nucleotide sequence ID" value="NZ_JAWLNX010000016.1"/>
</dbReference>
<gene>
    <name evidence="1" type="ORF">R4I43_22230</name>
</gene>
<dbReference type="EMBL" id="JAWLNX010000016">
    <property type="protein sequence ID" value="MEB3370129.1"/>
    <property type="molecule type" value="Genomic_DNA"/>
</dbReference>
<sequence length="74" mass="7883">MGIKIRITISPRRDDLIVDVLLAALLTEGEAETVREASLHTARDRGHELGVAEGERLRSGRLGDGEYAGAIGTG</sequence>
<evidence type="ECO:0000313" key="2">
    <source>
        <dbReference type="Proteomes" id="UP001327093"/>
    </source>
</evidence>
<protein>
    <recommendedName>
        <fullName evidence="3">DUF2191 domain-containing protein</fullName>
    </recommendedName>
</protein>
<accession>A0ABU6AF20</accession>
<evidence type="ECO:0008006" key="3">
    <source>
        <dbReference type="Google" id="ProtNLM"/>
    </source>
</evidence>
<proteinExistence type="predicted"/>
<evidence type="ECO:0000313" key="1">
    <source>
        <dbReference type="EMBL" id="MEB3370129.1"/>
    </source>
</evidence>
<organism evidence="1 2">
    <name type="scientific">Saccharopolyspora mangrovi</name>
    <dbReference type="NCBI Taxonomy" id="3082379"/>
    <lineage>
        <taxon>Bacteria</taxon>
        <taxon>Bacillati</taxon>
        <taxon>Actinomycetota</taxon>
        <taxon>Actinomycetes</taxon>
        <taxon>Pseudonocardiales</taxon>
        <taxon>Pseudonocardiaceae</taxon>
        <taxon>Saccharopolyspora</taxon>
    </lineage>
</organism>
<dbReference type="Proteomes" id="UP001327093">
    <property type="component" value="Unassembled WGS sequence"/>
</dbReference>
<comment type="caution">
    <text evidence="1">The sequence shown here is derived from an EMBL/GenBank/DDBJ whole genome shotgun (WGS) entry which is preliminary data.</text>
</comment>
<reference evidence="1 2" key="1">
    <citation type="submission" date="2023-10" db="EMBL/GenBank/DDBJ databases">
        <title>Saccharopolyspora sp. nov., isolated from mangrove soil.</title>
        <authorList>
            <person name="Lu Y."/>
            <person name="Liu W."/>
        </authorList>
    </citation>
    <scope>NUCLEOTIDE SEQUENCE [LARGE SCALE GENOMIC DNA]</scope>
    <source>
        <strain evidence="1 2">S2-29</strain>
    </source>
</reference>
<name>A0ABU6AF20_9PSEU</name>
<keyword evidence="2" id="KW-1185">Reference proteome</keyword>